<geneLocation type="plasmid" evidence="3 4">
    <name>lp54</name>
</geneLocation>
<proteinExistence type="predicted"/>
<dbReference type="InterPro" id="IPR008421">
    <property type="entry name" value="Borrelia_lipoprotein_PFam54/60"/>
</dbReference>
<keyword evidence="4" id="KW-1185">Reference proteome</keyword>
<dbReference type="NCBIfam" id="NF033729">
    <property type="entry name" value="borfam54_2"/>
    <property type="match status" value="1"/>
</dbReference>
<evidence type="ECO:0000256" key="2">
    <source>
        <dbReference type="SAM" id="SignalP"/>
    </source>
</evidence>
<dbReference type="EMBL" id="CP015795">
    <property type="protein sequence ID" value="APT00492.1"/>
    <property type="molecule type" value="Genomic_DNA"/>
</dbReference>
<keyword evidence="1" id="KW-0175">Coiled coil</keyword>
<feature type="signal peptide" evidence="2">
    <location>
        <begin position="1"/>
        <end position="27"/>
    </location>
</feature>
<feature type="chain" id="PRO_5041959273" evidence="2">
    <location>
        <begin position="28"/>
        <end position="258"/>
    </location>
</feature>
<name>A0AAC9KV93_9SPIR</name>
<keyword evidence="3" id="KW-0614">Plasmid</keyword>
<dbReference type="AlphaFoldDB" id="A0AAC9KV93"/>
<evidence type="ECO:0000313" key="3">
    <source>
        <dbReference type="EMBL" id="APT00492.1"/>
    </source>
</evidence>
<dbReference type="SMR" id="A0AAC9KV93"/>
<dbReference type="Proteomes" id="UP000185516">
    <property type="component" value="Plasmid lp54"/>
</dbReference>
<organism evidence="3 4">
    <name type="scientific">Borreliella mayonii</name>
    <dbReference type="NCBI Taxonomy" id="1674146"/>
    <lineage>
        <taxon>Bacteria</taxon>
        <taxon>Pseudomonadati</taxon>
        <taxon>Spirochaetota</taxon>
        <taxon>Spirochaetia</taxon>
        <taxon>Spirochaetales</taxon>
        <taxon>Borreliaceae</taxon>
        <taxon>Borreliella</taxon>
    </lineage>
</organism>
<dbReference type="KEGG" id="bmay:A7X70_06240"/>
<evidence type="ECO:0000256" key="1">
    <source>
        <dbReference type="SAM" id="Coils"/>
    </source>
</evidence>
<sequence>MTKFKLDVIRLNIITAILALICISCTANPIDPKANGNIKPKNNINTKKNTNLEKNTQNFENESENPRSYNQKLLEATIKELKVIGKNLEDQRKEENIQIAKIVDEKFDFLGTFKVGPYDIIEENQQMKMKRIIYSSLNYKKEKIETLKEILETLKNNPEHQYIAGRLANLSWSIQFKIDDNFETIQNGVDNLDQEKSESLLMRAKSNLQLKERFKKTLNETLEAYSQNAQNIKNDIGILAEHVNKYYKYSDSLKPIFY</sequence>
<feature type="coiled-coil region" evidence="1">
    <location>
        <begin position="74"/>
        <end position="105"/>
    </location>
</feature>
<accession>A0AAC9KV93</accession>
<evidence type="ECO:0000313" key="4">
    <source>
        <dbReference type="Proteomes" id="UP000185516"/>
    </source>
</evidence>
<protein>
    <submittedName>
        <fullName evidence="3">Regulator</fullName>
    </submittedName>
</protein>
<gene>
    <name evidence="3" type="ORF">Bmayo_04535</name>
</gene>
<dbReference type="Gene3D" id="1.10.3160.10">
    <property type="entry name" value="Bbcrasp-1"/>
    <property type="match status" value="1"/>
</dbReference>
<keyword evidence="2" id="KW-0732">Signal</keyword>
<reference evidence="3 4" key="1">
    <citation type="journal article" date="2016" name="PLoS ONE">
        <title>Whole Genome Sequence and Comparative Genomics of the Novel Lyme Borreliosis Causing Pathogen, Borrelia mayonii.</title>
        <authorList>
            <person name="Kingry L.C."/>
            <person name="Batra D."/>
            <person name="Replogle A."/>
            <person name="Rowe L.A."/>
            <person name="Pritt B.S."/>
            <person name="Petersen J.M."/>
        </authorList>
    </citation>
    <scope>NUCLEOTIDE SEQUENCE [LARGE SCALE GENOMIC DNA]</scope>
    <source>
        <strain evidence="3 4">MN14-1420</strain>
    </source>
</reference>
<dbReference type="RefSeq" id="WP_075552784.1">
    <property type="nucleotide sequence ID" value="NZ_CP015795.1"/>
</dbReference>
<dbReference type="Pfam" id="PF05714">
    <property type="entry name" value="PFam54_60"/>
    <property type="match status" value="1"/>
</dbReference>